<protein>
    <submittedName>
        <fullName evidence="1">Uncharacterized protein</fullName>
    </submittedName>
</protein>
<reference evidence="1 2" key="1">
    <citation type="submission" date="2019-12" db="EMBL/GenBank/DDBJ databases">
        <authorList>
            <person name="Scholz U."/>
            <person name="Mascher M."/>
            <person name="Fiebig A."/>
        </authorList>
    </citation>
    <scope>NUCLEOTIDE SEQUENCE</scope>
</reference>
<sequence>MERERERKRARNGGELTRTVESLAARARMSAQETVLGHSLSSAALISSTTSNPLMELRLGLESFSLTMLGLLSSRTDASQPFIKKTRHQMRLPNMGSLQSSIIISWLAGYWLARERERERAGTLTKQSWKCSLTRDAAMRASRATAWATTDLTISLALGQDRS</sequence>
<evidence type="ECO:0000313" key="1">
    <source>
        <dbReference type="EMBL" id="CAA2633998.1"/>
    </source>
</evidence>
<organism evidence="1">
    <name type="scientific">Spirodela intermedia</name>
    <name type="common">Intermediate duckweed</name>
    <dbReference type="NCBI Taxonomy" id="51605"/>
    <lineage>
        <taxon>Eukaryota</taxon>
        <taxon>Viridiplantae</taxon>
        <taxon>Streptophyta</taxon>
        <taxon>Embryophyta</taxon>
        <taxon>Tracheophyta</taxon>
        <taxon>Spermatophyta</taxon>
        <taxon>Magnoliopsida</taxon>
        <taxon>Liliopsida</taxon>
        <taxon>Araceae</taxon>
        <taxon>Lemnoideae</taxon>
        <taxon>Spirodela</taxon>
    </lineage>
</organism>
<keyword evidence="2" id="KW-1185">Reference proteome</keyword>
<proteinExistence type="predicted"/>
<name>A0A7I8JUB9_SPIIN</name>
<accession>A0A7I8JUB9</accession>
<dbReference type="AlphaFoldDB" id="A0A7I8JUB9"/>
<dbReference type="EMBL" id="CACRZD030000017">
    <property type="protein sequence ID" value="CAA6673052.1"/>
    <property type="molecule type" value="Genomic_DNA"/>
</dbReference>
<dbReference type="EMBL" id="LR743604">
    <property type="protein sequence ID" value="CAA2633998.1"/>
    <property type="molecule type" value="Genomic_DNA"/>
</dbReference>
<gene>
    <name evidence="1" type="ORF">SI7747_17019468</name>
</gene>
<dbReference type="Proteomes" id="UP001189122">
    <property type="component" value="Unassembled WGS sequence"/>
</dbReference>
<evidence type="ECO:0000313" key="2">
    <source>
        <dbReference type="Proteomes" id="UP001189122"/>
    </source>
</evidence>